<dbReference type="Pfam" id="PF13401">
    <property type="entry name" value="AAA_22"/>
    <property type="match status" value="1"/>
</dbReference>
<dbReference type="RefSeq" id="WP_120086297.1">
    <property type="nucleotide sequence ID" value="NZ_QMDW01000032.1"/>
</dbReference>
<dbReference type="CDD" id="cd00009">
    <property type="entry name" value="AAA"/>
    <property type="match status" value="1"/>
</dbReference>
<dbReference type="SUPFAM" id="SSF52540">
    <property type="entry name" value="P-loop containing nucleoside triphosphate hydrolases"/>
    <property type="match status" value="1"/>
</dbReference>
<evidence type="ECO:0000256" key="2">
    <source>
        <dbReference type="ARBA" id="ARBA00022705"/>
    </source>
</evidence>
<evidence type="ECO:0000313" key="7">
    <source>
        <dbReference type="Proteomes" id="UP000281564"/>
    </source>
</evidence>
<evidence type="ECO:0000256" key="4">
    <source>
        <dbReference type="ARBA" id="ARBA00022840"/>
    </source>
</evidence>
<dbReference type="PANTHER" id="PTHR10763">
    <property type="entry name" value="CELL DIVISION CONTROL PROTEIN 6-RELATED"/>
    <property type="match status" value="1"/>
</dbReference>
<evidence type="ECO:0000256" key="3">
    <source>
        <dbReference type="ARBA" id="ARBA00022741"/>
    </source>
</evidence>
<comment type="similarity">
    <text evidence="1">Belongs to the CDC6/cdc18 family.</text>
</comment>
<dbReference type="CDD" id="cd18139">
    <property type="entry name" value="HLD_clamp_RarA"/>
    <property type="match status" value="1"/>
</dbReference>
<reference evidence="6 7" key="1">
    <citation type="submission" date="2018-06" db="EMBL/GenBank/DDBJ databases">
        <title>Halonotius sp. F13-13 a new haloarchaeeon isolated from a solar saltern from Isla Cristina, Huelva, Spain.</title>
        <authorList>
            <person name="Duran-Viseras A."/>
            <person name="Sanchez-Porro C."/>
            <person name="Ventosa A."/>
        </authorList>
    </citation>
    <scope>NUCLEOTIDE SEQUENCE [LARGE SCALE GENOMIC DNA]</scope>
    <source>
        <strain evidence="6 7">CECT 7525</strain>
    </source>
</reference>
<dbReference type="AlphaFoldDB" id="A0A3A6Q6A7"/>
<dbReference type="Pfam" id="PF22703">
    <property type="entry name" value="Cdc6_lid"/>
    <property type="match status" value="1"/>
</dbReference>
<keyword evidence="7" id="KW-1185">Reference proteome</keyword>
<dbReference type="GO" id="GO:0016887">
    <property type="term" value="F:ATP hydrolysis activity"/>
    <property type="evidence" value="ECO:0007669"/>
    <property type="project" value="InterPro"/>
</dbReference>
<keyword evidence="4" id="KW-0067">ATP-binding</keyword>
<protein>
    <submittedName>
        <fullName evidence="6">AAA family ATPase</fullName>
    </submittedName>
</protein>
<evidence type="ECO:0000259" key="5">
    <source>
        <dbReference type="SMART" id="SM00382"/>
    </source>
</evidence>
<accession>A0A3A6Q6A7</accession>
<dbReference type="Gene3D" id="1.10.8.60">
    <property type="match status" value="1"/>
</dbReference>
<dbReference type="SMART" id="SM00382">
    <property type="entry name" value="AAA"/>
    <property type="match status" value="1"/>
</dbReference>
<dbReference type="InterPro" id="IPR036388">
    <property type="entry name" value="WH-like_DNA-bd_sf"/>
</dbReference>
<feature type="domain" description="AAA+ ATPase" evidence="5">
    <location>
        <begin position="39"/>
        <end position="183"/>
    </location>
</feature>
<sequence length="338" mass="38661">MITDARVLQPEFVPNDVKHRSAEVSHLSDTLRPIIDGKRAETPFLYGPSGAGKTCIARYTIDRLRENVVALDHQYVNCWEDHTRFQTLHRLLEGIDRAYDIHRQSTPRDELLTRLRDHDEPYVVILDEADQLEDKSLLYDLYRIPNLTMILIANRQEDVFSDLDSRLNSRLEACARIRFGQYSINQLVTILEDRVQWGVNPDAISTEQLELIADYAAGDARAAIGIFRHAAKVAQRDGYNQITASVIDSVVSDAKSEIRQKTTEKLTDHQQALYDIITDTDEINPGDLYDEYCTVVDDPKTKRTMRNHLSKLEEYNLITASGANRGRTYQPISDTPTR</sequence>
<dbReference type="InterPro" id="IPR049945">
    <property type="entry name" value="AAA_22"/>
</dbReference>
<dbReference type="InterPro" id="IPR027417">
    <property type="entry name" value="P-loop_NTPase"/>
</dbReference>
<dbReference type="InterPro" id="IPR003593">
    <property type="entry name" value="AAA+_ATPase"/>
</dbReference>
<comment type="caution">
    <text evidence="6">The sequence shown here is derived from an EMBL/GenBank/DDBJ whole genome shotgun (WGS) entry which is preliminary data.</text>
</comment>
<dbReference type="Gene3D" id="1.10.10.10">
    <property type="entry name" value="Winged helix-like DNA-binding domain superfamily/Winged helix DNA-binding domain"/>
    <property type="match status" value="1"/>
</dbReference>
<gene>
    <name evidence="6" type="ORF">DP106_13975</name>
</gene>
<dbReference type="InterPro" id="IPR036390">
    <property type="entry name" value="WH_DNA-bd_sf"/>
</dbReference>
<dbReference type="SUPFAM" id="SSF46785">
    <property type="entry name" value="Winged helix' DNA-binding domain"/>
    <property type="match status" value="1"/>
</dbReference>
<evidence type="ECO:0000256" key="1">
    <source>
        <dbReference type="ARBA" id="ARBA00006184"/>
    </source>
</evidence>
<dbReference type="InterPro" id="IPR050311">
    <property type="entry name" value="ORC1/CDC6"/>
</dbReference>
<dbReference type="InterPro" id="IPR014277">
    <property type="entry name" value="Orc1/Cdc6_arc"/>
</dbReference>
<dbReference type="EMBL" id="QMDW01000032">
    <property type="protein sequence ID" value="RJX47817.1"/>
    <property type="molecule type" value="Genomic_DNA"/>
</dbReference>
<evidence type="ECO:0000313" key="6">
    <source>
        <dbReference type="EMBL" id="RJX47817.1"/>
    </source>
</evidence>
<organism evidence="6 7">
    <name type="scientific">Halonotius pteroides</name>
    <dbReference type="NCBI Taxonomy" id="268735"/>
    <lineage>
        <taxon>Archaea</taxon>
        <taxon>Methanobacteriati</taxon>
        <taxon>Methanobacteriota</taxon>
        <taxon>Stenosarchaea group</taxon>
        <taxon>Halobacteria</taxon>
        <taxon>Halobacteriales</taxon>
        <taxon>Haloferacaceae</taxon>
        <taxon>Halonotius</taxon>
    </lineage>
</organism>
<dbReference type="NCBIfam" id="TIGR02928">
    <property type="entry name" value="orc1/cdc6 family replication initiation protein"/>
    <property type="match status" value="1"/>
</dbReference>
<name>A0A3A6Q6A7_9EURY</name>
<dbReference type="Proteomes" id="UP000281564">
    <property type="component" value="Unassembled WGS sequence"/>
</dbReference>
<dbReference type="GO" id="GO:0005524">
    <property type="term" value="F:ATP binding"/>
    <property type="evidence" value="ECO:0007669"/>
    <property type="project" value="UniProtKB-KW"/>
</dbReference>
<dbReference type="PANTHER" id="PTHR10763:SF22">
    <property type="entry name" value="ORC1-TYPE DNA REPLICATION PROTEIN"/>
    <property type="match status" value="1"/>
</dbReference>
<dbReference type="InterPro" id="IPR055237">
    <property type="entry name" value="Cdc6_lid"/>
</dbReference>
<dbReference type="Gene3D" id="3.40.50.300">
    <property type="entry name" value="P-loop containing nucleotide triphosphate hydrolases"/>
    <property type="match status" value="1"/>
</dbReference>
<keyword evidence="2" id="KW-0235">DNA replication</keyword>
<dbReference type="OrthoDB" id="270161at2157"/>
<keyword evidence="3" id="KW-0547">Nucleotide-binding</keyword>
<proteinExistence type="inferred from homology"/>
<dbReference type="GO" id="GO:0006260">
    <property type="term" value="P:DNA replication"/>
    <property type="evidence" value="ECO:0007669"/>
    <property type="project" value="UniProtKB-KW"/>
</dbReference>